<evidence type="ECO:0000313" key="4">
    <source>
        <dbReference type="Proteomes" id="UP001345013"/>
    </source>
</evidence>
<reference evidence="3 4" key="1">
    <citation type="submission" date="2023-08" db="EMBL/GenBank/DDBJ databases">
        <title>Black Yeasts Isolated from many extreme environments.</title>
        <authorList>
            <person name="Coleine C."/>
            <person name="Stajich J.E."/>
            <person name="Selbmann L."/>
        </authorList>
    </citation>
    <scope>NUCLEOTIDE SEQUENCE [LARGE SCALE GENOMIC DNA]</scope>
    <source>
        <strain evidence="3 4">CCFEE 5885</strain>
    </source>
</reference>
<feature type="region of interest" description="Disordered" evidence="1">
    <location>
        <begin position="209"/>
        <end position="235"/>
    </location>
</feature>
<proteinExistence type="predicted"/>
<dbReference type="EMBL" id="JAVRRG010000031">
    <property type="protein sequence ID" value="KAK5094894.1"/>
    <property type="molecule type" value="Genomic_DNA"/>
</dbReference>
<feature type="transmembrane region" description="Helical" evidence="2">
    <location>
        <begin position="385"/>
        <end position="409"/>
    </location>
</feature>
<organism evidence="3 4">
    <name type="scientific">Lithohypha guttulata</name>
    <dbReference type="NCBI Taxonomy" id="1690604"/>
    <lineage>
        <taxon>Eukaryota</taxon>
        <taxon>Fungi</taxon>
        <taxon>Dikarya</taxon>
        <taxon>Ascomycota</taxon>
        <taxon>Pezizomycotina</taxon>
        <taxon>Eurotiomycetes</taxon>
        <taxon>Chaetothyriomycetidae</taxon>
        <taxon>Chaetothyriales</taxon>
        <taxon>Trichomeriaceae</taxon>
        <taxon>Lithohypha</taxon>
    </lineage>
</organism>
<name>A0ABR0KF68_9EURO</name>
<evidence type="ECO:0000256" key="2">
    <source>
        <dbReference type="SAM" id="Phobius"/>
    </source>
</evidence>
<accession>A0ABR0KF68</accession>
<feature type="region of interest" description="Disordered" evidence="1">
    <location>
        <begin position="254"/>
        <end position="306"/>
    </location>
</feature>
<dbReference type="Proteomes" id="UP001345013">
    <property type="component" value="Unassembled WGS sequence"/>
</dbReference>
<protein>
    <submittedName>
        <fullName evidence="3">Uncharacterized protein</fullName>
    </submittedName>
</protein>
<feature type="compositionally biased region" description="Basic and acidic residues" evidence="1">
    <location>
        <begin position="487"/>
        <end position="506"/>
    </location>
</feature>
<feature type="region of interest" description="Disordered" evidence="1">
    <location>
        <begin position="1"/>
        <end position="25"/>
    </location>
</feature>
<keyword evidence="4" id="KW-1185">Reference proteome</keyword>
<feature type="compositionally biased region" description="Polar residues" evidence="1">
    <location>
        <begin position="466"/>
        <end position="483"/>
    </location>
</feature>
<feature type="compositionally biased region" description="Low complexity" evidence="1">
    <location>
        <begin position="273"/>
        <end position="301"/>
    </location>
</feature>
<keyword evidence="2" id="KW-0812">Transmembrane</keyword>
<feature type="compositionally biased region" description="Low complexity" evidence="1">
    <location>
        <begin position="1"/>
        <end position="17"/>
    </location>
</feature>
<sequence>MPSLNTSSSSDPSKSPQEPLPTINPYAATFSDEWMTATGSRLAELNAQRMQPASAESTVTPMAPMDSATITTGSDMMTLTTAIVPDFKSTYEHTATAGAQGTTVLPSPATDNSFASVRLTSGETVGTVSDIATVDAASTTDASYEDAATTVSVTVQTSNTTPSPDSTVQATGPETAMESPVISTAFITVPASLDTVSTTTTSPITTTLTLKTTSTLPGEGSVEPSDTSVNVPMPSAGSITTSMSAALASFSSPAYSPALDPERTEGIAHSPQSDTLTSTAAASSPAHASATSTADPTTTPTGLVVNPISLGSGPIYSGPVDSITATEHEDPRRNPYFARWVTVETPVPPTSSPPISTSHPFRSTNSQARYHHHHRHLHLNSPLPIWLAASIFIAGGVFLVWRSLAYTLARRRARAARERSFDLRNCDVDGTCDWRGRGKPRRPGLRKRCSTGDTCGYGGGSGRVLTPSSPASESGYVSGQQASEADPMYRPHERGRWEFERRGSMA</sequence>
<evidence type="ECO:0000313" key="3">
    <source>
        <dbReference type="EMBL" id="KAK5094894.1"/>
    </source>
</evidence>
<keyword evidence="2" id="KW-0472">Membrane</keyword>
<evidence type="ECO:0000256" key="1">
    <source>
        <dbReference type="SAM" id="MobiDB-lite"/>
    </source>
</evidence>
<gene>
    <name evidence="3" type="ORF">LTR24_003342</name>
</gene>
<comment type="caution">
    <text evidence="3">The sequence shown here is derived from an EMBL/GenBank/DDBJ whole genome shotgun (WGS) entry which is preliminary data.</text>
</comment>
<feature type="region of interest" description="Disordered" evidence="1">
    <location>
        <begin position="460"/>
        <end position="506"/>
    </location>
</feature>
<keyword evidence="2" id="KW-1133">Transmembrane helix</keyword>